<protein>
    <submittedName>
        <fullName evidence="1">Uncharacterized protein</fullName>
    </submittedName>
</protein>
<dbReference type="Proteomes" id="UP000199673">
    <property type="component" value="Unassembled WGS sequence"/>
</dbReference>
<dbReference type="OrthoDB" id="826992at2"/>
<evidence type="ECO:0000313" key="2">
    <source>
        <dbReference type="Proteomes" id="UP000199673"/>
    </source>
</evidence>
<dbReference type="EMBL" id="FPBF01000002">
    <property type="protein sequence ID" value="SFT68439.1"/>
    <property type="molecule type" value="Genomic_DNA"/>
</dbReference>
<organism evidence="1 2">
    <name type="scientific">Algoriphagus locisalis</name>
    <dbReference type="NCBI Taxonomy" id="305507"/>
    <lineage>
        <taxon>Bacteria</taxon>
        <taxon>Pseudomonadati</taxon>
        <taxon>Bacteroidota</taxon>
        <taxon>Cytophagia</taxon>
        <taxon>Cytophagales</taxon>
        <taxon>Cyclobacteriaceae</taxon>
        <taxon>Algoriphagus</taxon>
    </lineage>
</organism>
<proteinExistence type="predicted"/>
<dbReference type="RefSeq" id="WP_091692148.1">
    <property type="nucleotide sequence ID" value="NZ_FPBF01000002.1"/>
</dbReference>
<keyword evidence="2" id="KW-1185">Reference proteome</keyword>
<dbReference type="AlphaFoldDB" id="A0A1I7A0J7"/>
<name>A0A1I7A0J7_9BACT</name>
<gene>
    <name evidence="1" type="ORF">SAMN04489724_1596</name>
</gene>
<reference evidence="2" key="1">
    <citation type="submission" date="2016-10" db="EMBL/GenBank/DDBJ databases">
        <authorList>
            <person name="Varghese N."/>
            <person name="Submissions S."/>
        </authorList>
    </citation>
    <scope>NUCLEOTIDE SEQUENCE [LARGE SCALE GENOMIC DNA]</scope>
    <source>
        <strain evidence="2">DSM 23445</strain>
    </source>
</reference>
<evidence type="ECO:0000313" key="1">
    <source>
        <dbReference type="EMBL" id="SFT68439.1"/>
    </source>
</evidence>
<sequence>MEKIIIETEDKSKLDLVKAMLEAMYIGFEVVSTEGVAKNKDLSDIREGYLEAKDMEAGKVEYKSYSSFSEMEDDL</sequence>
<accession>A0A1I7A0J7</accession>